<feature type="domain" description="Major facilitator superfamily (MFS) profile" evidence="8">
    <location>
        <begin position="17"/>
        <end position="475"/>
    </location>
</feature>
<keyword evidence="4 7" id="KW-0812">Transmembrane</keyword>
<feature type="transmembrane region" description="Helical" evidence="7">
    <location>
        <begin position="338"/>
        <end position="356"/>
    </location>
</feature>
<evidence type="ECO:0000256" key="5">
    <source>
        <dbReference type="ARBA" id="ARBA00022989"/>
    </source>
</evidence>
<keyword evidence="3" id="KW-1003">Cell membrane</keyword>
<feature type="transmembrane region" description="Helical" evidence="7">
    <location>
        <begin position="17"/>
        <end position="40"/>
    </location>
</feature>
<name>A0ABU4HQB5_9ACTN</name>
<comment type="caution">
    <text evidence="9">The sequence shown here is derived from an EMBL/GenBank/DDBJ whole genome shotgun (WGS) entry which is preliminary data.</text>
</comment>
<dbReference type="Gene3D" id="1.20.1720.10">
    <property type="entry name" value="Multidrug resistance protein D"/>
    <property type="match status" value="1"/>
</dbReference>
<evidence type="ECO:0000256" key="1">
    <source>
        <dbReference type="ARBA" id="ARBA00004651"/>
    </source>
</evidence>
<proteinExistence type="predicted"/>
<evidence type="ECO:0000256" key="2">
    <source>
        <dbReference type="ARBA" id="ARBA00022448"/>
    </source>
</evidence>
<dbReference type="InterPro" id="IPR011701">
    <property type="entry name" value="MFS"/>
</dbReference>
<feature type="transmembrane region" description="Helical" evidence="7">
    <location>
        <begin position="278"/>
        <end position="297"/>
    </location>
</feature>
<reference evidence="10" key="1">
    <citation type="submission" date="2023-07" db="EMBL/GenBank/DDBJ databases">
        <title>Conexibacter stalactiti sp. nov., isolated from stalactites in a lava cave and emended description of the genus Conexibacter.</title>
        <authorList>
            <person name="Lee S.D."/>
        </authorList>
    </citation>
    <scope>NUCLEOTIDE SEQUENCE [LARGE SCALE GENOMIC DNA]</scope>
    <source>
        <strain evidence="10">KCTC 39840</strain>
    </source>
</reference>
<accession>A0ABU4HQB5</accession>
<protein>
    <submittedName>
        <fullName evidence="9">MFS transporter</fullName>
    </submittedName>
</protein>
<dbReference type="InterPro" id="IPR036259">
    <property type="entry name" value="MFS_trans_sf"/>
</dbReference>
<gene>
    <name evidence="9" type="ORF">R7226_11115</name>
</gene>
<evidence type="ECO:0000256" key="7">
    <source>
        <dbReference type="SAM" id="Phobius"/>
    </source>
</evidence>
<dbReference type="RefSeq" id="WP_318597225.1">
    <property type="nucleotide sequence ID" value="NZ_JAWSTH010000024.1"/>
</dbReference>
<dbReference type="Pfam" id="PF07690">
    <property type="entry name" value="MFS_1"/>
    <property type="match status" value="1"/>
</dbReference>
<dbReference type="Proteomes" id="UP001284601">
    <property type="component" value="Unassembled WGS sequence"/>
</dbReference>
<dbReference type="PROSITE" id="PS00216">
    <property type="entry name" value="SUGAR_TRANSPORT_1"/>
    <property type="match status" value="1"/>
</dbReference>
<feature type="transmembrane region" description="Helical" evidence="7">
    <location>
        <begin position="203"/>
        <end position="223"/>
    </location>
</feature>
<keyword evidence="6 7" id="KW-0472">Membrane</keyword>
<feature type="transmembrane region" description="Helical" evidence="7">
    <location>
        <begin position="235"/>
        <end position="257"/>
    </location>
</feature>
<feature type="transmembrane region" description="Helical" evidence="7">
    <location>
        <begin position="368"/>
        <end position="390"/>
    </location>
</feature>
<keyword evidence="2" id="KW-0813">Transport</keyword>
<evidence type="ECO:0000256" key="3">
    <source>
        <dbReference type="ARBA" id="ARBA00022475"/>
    </source>
</evidence>
<dbReference type="InterPro" id="IPR005829">
    <property type="entry name" value="Sugar_transporter_CS"/>
</dbReference>
<evidence type="ECO:0000259" key="8">
    <source>
        <dbReference type="PROSITE" id="PS50850"/>
    </source>
</evidence>
<feature type="transmembrane region" description="Helical" evidence="7">
    <location>
        <begin position="309"/>
        <end position="326"/>
    </location>
</feature>
<dbReference type="SUPFAM" id="SSF103473">
    <property type="entry name" value="MFS general substrate transporter"/>
    <property type="match status" value="1"/>
</dbReference>
<dbReference type="PANTHER" id="PTHR42718">
    <property type="entry name" value="MAJOR FACILITATOR SUPERFAMILY MULTIDRUG TRANSPORTER MFSC"/>
    <property type="match status" value="1"/>
</dbReference>
<dbReference type="PANTHER" id="PTHR42718:SF46">
    <property type="entry name" value="BLR6921 PROTEIN"/>
    <property type="match status" value="1"/>
</dbReference>
<feature type="transmembrane region" description="Helical" evidence="7">
    <location>
        <begin position="170"/>
        <end position="191"/>
    </location>
</feature>
<sequence>MSAPTSQSGPDPLRWKALVVLAVAQFMVVLDASIVNVALPSIQRDLDFSDESLQWVVNAYTLAFGGFLLLGGRAADLFGRRRVFIAGLGLFSVASLVGGFATTSEWLIIARGVQGLGAAVVAPAALSIVTTTFTEGAERNKALGIWGALAGAGGAVGVLLGGMLTEWAGWEWVLFVNVPIGLAAMVAAPRFVRESKGTEETSLDIAGATLVTGGLIVLVYALVDAESAGWGSGQTLGLIALALALLAAFIVVELRLVKHPVMPLQIFRNRNVASADGVALLVGASLFSMFFFISLYLQQVLGFSALEAGLAYLPLALTIIVSAGTASQLVTRVGPKPILVFGLVLTTIGLLLFTQISADGSFLGDVLIPSLVVAAGLGFSFVPLTITAVAGVTHNEAGLASGLINTAQQVGGALGLAVLSSIANSRVSDVLGPGRPNPADVPNALTEGFQIAFAVGAGFALIGVVIALFAVPRVAREELPQEVAVGA</sequence>
<feature type="transmembrane region" description="Helical" evidence="7">
    <location>
        <begin position="83"/>
        <end position="102"/>
    </location>
</feature>
<dbReference type="PRINTS" id="PR01036">
    <property type="entry name" value="TCRTETB"/>
</dbReference>
<dbReference type="EMBL" id="JAWSTH010000024">
    <property type="protein sequence ID" value="MDW5594892.1"/>
    <property type="molecule type" value="Genomic_DNA"/>
</dbReference>
<feature type="transmembrane region" description="Helical" evidence="7">
    <location>
        <begin position="143"/>
        <end position="164"/>
    </location>
</feature>
<dbReference type="InterPro" id="IPR020846">
    <property type="entry name" value="MFS_dom"/>
</dbReference>
<evidence type="ECO:0000313" key="10">
    <source>
        <dbReference type="Proteomes" id="UP001284601"/>
    </source>
</evidence>
<dbReference type="NCBIfam" id="TIGR00711">
    <property type="entry name" value="efflux_EmrB"/>
    <property type="match status" value="1"/>
</dbReference>
<evidence type="ECO:0000256" key="6">
    <source>
        <dbReference type="ARBA" id="ARBA00023136"/>
    </source>
</evidence>
<keyword evidence="10" id="KW-1185">Reference proteome</keyword>
<comment type="subcellular location">
    <subcellularLocation>
        <location evidence="1">Cell membrane</location>
        <topology evidence="1">Multi-pass membrane protein</topology>
    </subcellularLocation>
</comment>
<evidence type="ECO:0000313" key="9">
    <source>
        <dbReference type="EMBL" id="MDW5594892.1"/>
    </source>
</evidence>
<feature type="transmembrane region" description="Helical" evidence="7">
    <location>
        <begin position="451"/>
        <end position="471"/>
    </location>
</feature>
<keyword evidence="5 7" id="KW-1133">Transmembrane helix</keyword>
<feature type="transmembrane region" description="Helical" evidence="7">
    <location>
        <begin position="108"/>
        <end position="131"/>
    </location>
</feature>
<feature type="transmembrane region" description="Helical" evidence="7">
    <location>
        <begin position="402"/>
        <end position="423"/>
    </location>
</feature>
<dbReference type="InterPro" id="IPR004638">
    <property type="entry name" value="EmrB-like"/>
</dbReference>
<dbReference type="Gene3D" id="1.20.1250.20">
    <property type="entry name" value="MFS general substrate transporter like domains"/>
    <property type="match status" value="1"/>
</dbReference>
<feature type="transmembrane region" description="Helical" evidence="7">
    <location>
        <begin position="52"/>
        <end position="71"/>
    </location>
</feature>
<dbReference type="PROSITE" id="PS50850">
    <property type="entry name" value="MFS"/>
    <property type="match status" value="1"/>
</dbReference>
<organism evidence="9 10">
    <name type="scientific">Conexibacter stalactiti</name>
    <dbReference type="NCBI Taxonomy" id="1940611"/>
    <lineage>
        <taxon>Bacteria</taxon>
        <taxon>Bacillati</taxon>
        <taxon>Actinomycetota</taxon>
        <taxon>Thermoleophilia</taxon>
        <taxon>Solirubrobacterales</taxon>
        <taxon>Conexibacteraceae</taxon>
        <taxon>Conexibacter</taxon>
    </lineage>
</organism>
<dbReference type="CDD" id="cd17321">
    <property type="entry name" value="MFS_MMR_MDR_like"/>
    <property type="match status" value="1"/>
</dbReference>
<evidence type="ECO:0000256" key="4">
    <source>
        <dbReference type="ARBA" id="ARBA00022692"/>
    </source>
</evidence>